<evidence type="ECO:0000313" key="10">
    <source>
        <dbReference type="EMBL" id="QOY88595.1"/>
    </source>
</evidence>
<dbReference type="EMBL" id="CP063849">
    <property type="protein sequence ID" value="QOY88595.1"/>
    <property type="molecule type" value="Genomic_DNA"/>
</dbReference>
<keyword evidence="4 7" id="KW-0418">Kinase</keyword>
<dbReference type="InterPro" id="IPR000577">
    <property type="entry name" value="Carb_kinase_FGGY"/>
</dbReference>
<feature type="domain" description="Carbohydrate kinase FGGY N-terminal" evidence="8">
    <location>
        <begin position="7"/>
        <end position="250"/>
    </location>
</feature>
<dbReference type="PIRSF" id="PIRSF000538">
    <property type="entry name" value="GlpK"/>
    <property type="match status" value="1"/>
</dbReference>
<evidence type="ECO:0000256" key="5">
    <source>
        <dbReference type="ARBA" id="ARBA00022840"/>
    </source>
</evidence>
<evidence type="ECO:0000313" key="11">
    <source>
        <dbReference type="Proteomes" id="UP000593892"/>
    </source>
</evidence>
<keyword evidence="11" id="KW-1185">Reference proteome</keyword>
<keyword evidence="5" id="KW-0067">ATP-binding</keyword>
<name>A0A7S7NRP1_PALFE</name>
<dbReference type="AlphaFoldDB" id="A0A7S7NRP1"/>
<dbReference type="Gene3D" id="3.30.420.40">
    <property type="match status" value="2"/>
</dbReference>
<organism evidence="10 11">
    <name type="scientific">Paludibaculum fermentans</name>
    <dbReference type="NCBI Taxonomy" id="1473598"/>
    <lineage>
        <taxon>Bacteria</taxon>
        <taxon>Pseudomonadati</taxon>
        <taxon>Acidobacteriota</taxon>
        <taxon>Terriglobia</taxon>
        <taxon>Bryobacterales</taxon>
        <taxon>Bryobacteraceae</taxon>
        <taxon>Paludibaculum</taxon>
    </lineage>
</organism>
<protein>
    <recommendedName>
        <fullName evidence="6">ATP:glycerol 3-phosphotransferase</fullName>
    </recommendedName>
</protein>
<keyword evidence="2 7" id="KW-0808">Transferase</keyword>
<dbReference type="PROSITE" id="PS00445">
    <property type="entry name" value="FGGY_KINASES_2"/>
    <property type="match status" value="1"/>
</dbReference>
<dbReference type="InterPro" id="IPR018484">
    <property type="entry name" value="FGGY_N"/>
</dbReference>
<dbReference type="InterPro" id="IPR043129">
    <property type="entry name" value="ATPase_NBD"/>
</dbReference>
<dbReference type="GO" id="GO:0005524">
    <property type="term" value="F:ATP binding"/>
    <property type="evidence" value="ECO:0007669"/>
    <property type="project" value="UniProtKB-KW"/>
</dbReference>
<sequence length="502" mass="53015">MLSAARILSIDQGTTNTKALLVDARGAVLARASRPMTVQCPRPGWIQQDAGAIWQAVQAVMDECLEAAGGAPPAAIAVSNQRESVIVWNRKTGEPCGPCVIWQCRRTAPFCAELRQRGLEPAIRRKTGLGIDPLFSASKAAWLIDQLPDGRAMAEGGELCMGTVDSWLLWNLTKGAVHACDTTNASRTQLMELGRLAWDDELLEWFGVPRAVLPAIQPSSGVFGTTAGAGRCGDGVPICGVIGDSHAALFAHAAFRPRATKATYGTGSSLMRATEGPVSSSHGLSATVAWSAGGPAQYGIEGNITLSGGTMQWTGELLGLGDPAADLAGMAAGKDDSGGVYLVPAMAGLGAPYWRDDARGLITGLTRGTTAGHLARAALESIAFQVRDVFDAMTLDTGEEPEMLLADGGASRNDQLMQFQADILGRPVVRNLSLDLSAMGAAWLAGLAAGVWKGIGDLEQLPRQEQRFEPQMSEADRQRLYAGWRDAVARTLGDFKTREMAT</sequence>
<feature type="domain" description="Carbohydrate kinase FGGY C-terminal" evidence="9">
    <location>
        <begin position="262"/>
        <end position="449"/>
    </location>
</feature>
<evidence type="ECO:0000256" key="4">
    <source>
        <dbReference type="ARBA" id="ARBA00022777"/>
    </source>
</evidence>
<dbReference type="GO" id="GO:0005829">
    <property type="term" value="C:cytosol"/>
    <property type="evidence" value="ECO:0007669"/>
    <property type="project" value="TreeGrafter"/>
</dbReference>
<gene>
    <name evidence="10" type="primary">glpK</name>
    <name evidence="10" type="ORF">IRI77_01135</name>
</gene>
<evidence type="ECO:0000256" key="3">
    <source>
        <dbReference type="ARBA" id="ARBA00022741"/>
    </source>
</evidence>
<evidence type="ECO:0000256" key="7">
    <source>
        <dbReference type="RuleBase" id="RU003733"/>
    </source>
</evidence>
<comment type="similarity">
    <text evidence="1 7">Belongs to the FGGY kinase family.</text>
</comment>
<proteinExistence type="inferred from homology"/>
<dbReference type="GO" id="GO:0004370">
    <property type="term" value="F:glycerol kinase activity"/>
    <property type="evidence" value="ECO:0007669"/>
    <property type="project" value="TreeGrafter"/>
</dbReference>
<dbReference type="GO" id="GO:0019563">
    <property type="term" value="P:glycerol catabolic process"/>
    <property type="evidence" value="ECO:0007669"/>
    <property type="project" value="TreeGrafter"/>
</dbReference>
<evidence type="ECO:0000256" key="2">
    <source>
        <dbReference type="ARBA" id="ARBA00022679"/>
    </source>
</evidence>
<evidence type="ECO:0000259" key="9">
    <source>
        <dbReference type="Pfam" id="PF02782"/>
    </source>
</evidence>
<dbReference type="NCBIfam" id="NF000756">
    <property type="entry name" value="PRK00047.1"/>
    <property type="match status" value="1"/>
</dbReference>
<evidence type="ECO:0000259" key="8">
    <source>
        <dbReference type="Pfam" id="PF00370"/>
    </source>
</evidence>
<dbReference type="RefSeq" id="WP_194450257.1">
    <property type="nucleotide sequence ID" value="NZ_CP063849.1"/>
</dbReference>
<reference evidence="10 11" key="1">
    <citation type="submission" date="2020-10" db="EMBL/GenBank/DDBJ databases">
        <title>Complete genome sequence of Paludibaculum fermentans P105T, a facultatively anaerobic acidobacterium capable of dissimilatory Fe(III) reduction.</title>
        <authorList>
            <person name="Dedysh S.N."/>
            <person name="Beletsky A.V."/>
            <person name="Kulichevskaya I.S."/>
            <person name="Mardanov A.V."/>
            <person name="Ravin N.V."/>
        </authorList>
    </citation>
    <scope>NUCLEOTIDE SEQUENCE [LARGE SCALE GENOMIC DNA]</scope>
    <source>
        <strain evidence="10 11">P105</strain>
    </source>
</reference>
<dbReference type="CDD" id="cd07769">
    <property type="entry name" value="ASKHA_NBD_FGGY_GK"/>
    <property type="match status" value="1"/>
</dbReference>
<dbReference type="SUPFAM" id="SSF53067">
    <property type="entry name" value="Actin-like ATPase domain"/>
    <property type="match status" value="2"/>
</dbReference>
<dbReference type="Pfam" id="PF00370">
    <property type="entry name" value="FGGY_N"/>
    <property type="match status" value="1"/>
</dbReference>
<accession>A0A7S7NRP1</accession>
<evidence type="ECO:0000256" key="1">
    <source>
        <dbReference type="ARBA" id="ARBA00009156"/>
    </source>
</evidence>
<dbReference type="InterPro" id="IPR018483">
    <property type="entry name" value="Carb_kinase_FGGY_CS"/>
</dbReference>
<dbReference type="InterPro" id="IPR018485">
    <property type="entry name" value="FGGY_C"/>
</dbReference>
<dbReference type="Proteomes" id="UP000593892">
    <property type="component" value="Chromosome"/>
</dbReference>
<keyword evidence="3" id="KW-0547">Nucleotide-binding</keyword>
<dbReference type="PANTHER" id="PTHR10196:SF69">
    <property type="entry name" value="GLYCEROL KINASE"/>
    <property type="match status" value="1"/>
</dbReference>
<dbReference type="KEGG" id="pfer:IRI77_01135"/>
<evidence type="ECO:0000256" key="6">
    <source>
        <dbReference type="ARBA" id="ARBA00043149"/>
    </source>
</evidence>
<dbReference type="Pfam" id="PF02782">
    <property type="entry name" value="FGGY_C"/>
    <property type="match status" value="1"/>
</dbReference>
<dbReference type="PANTHER" id="PTHR10196">
    <property type="entry name" value="SUGAR KINASE"/>
    <property type="match status" value="1"/>
</dbReference>